<evidence type="ECO:0000256" key="1">
    <source>
        <dbReference type="ARBA" id="ARBA00010759"/>
    </source>
</evidence>
<dbReference type="CDD" id="cd00487">
    <property type="entry name" value="Pep_deformylase"/>
    <property type="match status" value="1"/>
</dbReference>
<reference evidence="3" key="2">
    <citation type="submission" date="2021-04" db="EMBL/GenBank/DDBJ databases">
        <title>Isolation and genomic analysis of the ibuprofen-degrading bacterium Sphingomonas strain MPO218.</title>
        <authorList>
            <person name="Aulestia M."/>
            <person name="Flores A."/>
            <person name="Mangas E.L."/>
            <person name="Perez-Pulido A.J."/>
            <person name="Santero E."/>
            <person name="Camacho E.M."/>
        </authorList>
    </citation>
    <scope>NUCLEOTIDE SEQUENCE</scope>
    <source>
        <strain evidence="3">MPO218</strain>
    </source>
</reference>
<dbReference type="GO" id="GO:0042586">
    <property type="term" value="F:peptide deformylase activity"/>
    <property type="evidence" value="ECO:0007669"/>
    <property type="project" value="UniProtKB-UniRule"/>
</dbReference>
<proteinExistence type="inferred from homology"/>
<dbReference type="Gene3D" id="3.90.45.10">
    <property type="entry name" value="Peptide deformylase"/>
    <property type="match status" value="1"/>
</dbReference>
<dbReference type="PANTHER" id="PTHR10458:SF22">
    <property type="entry name" value="PEPTIDE DEFORMYLASE"/>
    <property type="match status" value="1"/>
</dbReference>
<dbReference type="PIRSF" id="PIRSF004749">
    <property type="entry name" value="Pep_def"/>
    <property type="match status" value="1"/>
</dbReference>
<dbReference type="PRINTS" id="PR01576">
    <property type="entry name" value="PDEFORMYLASE"/>
</dbReference>
<evidence type="ECO:0000313" key="4">
    <source>
        <dbReference type="Proteomes" id="UP000664914"/>
    </source>
</evidence>
<dbReference type="EC" id="3.5.1.88" evidence="2"/>
<dbReference type="HAMAP" id="MF_00163">
    <property type="entry name" value="Pep_deformylase"/>
    <property type="match status" value="1"/>
</dbReference>
<dbReference type="GO" id="GO:0006412">
    <property type="term" value="P:translation"/>
    <property type="evidence" value="ECO:0007669"/>
    <property type="project" value="UniProtKB-UniRule"/>
</dbReference>
<dbReference type="Proteomes" id="UP000664914">
    <property type="component" value="Chromosome"/>
</dbReference>
<evidence type="ECO:0000256" key="2">
    <source>
        <dbReference type="HAMAP-Rule" id="MF_00163"/>
    </source>
</evidence>
<feature type="binding site" evidence="2">
    <location>
        <position position="91"/>
    </location>
    <ligand>
        <name>Fe cation</name>
        <dbReference type="ChEBI" id="CHEBI:24875"/>
    </ligand>
</feature>
<feature type="binding site" evidence="2">
    <location>
        <position position="133"/>
    </location>
    <ligand>
        <name>Fe cation</name>
        <dbReference type="ChEBI" id="CHEBI:24875"/>
    </ligand>
</feature>
<dbReference type="InterPro" id="IPR036821">
    <property type="entry name" value="Peptide_deformylase_sf"/>
</dbReference>
<feature type="active site" evidence="2">
    <location>
        <position position="134"/>
    </location>
</feature>
<dbReference type="Pfam" id="PF01327">
    <property type="entry name" value="Pep_deformylase"/>
    <property type="match status" value="1"/>
</dbReference>
<name>A0A975HDL7_9SPHN</name>
<dbReference type="GO" id="GO:0046872">
    <property type="term" value="F:metal ion binding"/>
    <property type="evidence" value="ECO:0007669"/>
    <property type="project" value="UniProtKB-KW"/>
</dbReference>
<dbReference type="NCBIfam" id="TIGR00079">
    <property type="entry name" value="pept_deformyl"/>
    <property type="match status" value="1"/>
</dbReference>
<comment type="cofactor">
    <cofactor evidence="2">
        <name>Fe(2+)</name>
        <dbReference type="ChEBI" id="CHEBI:29033"/>
    </cofactor>
    <text evidence="2">Binds 1 Fe(2+) ion.</text>
</comment>
<comment type="similarity">
    <text evidence="1 2">Belongs to the polypeptide deformylase family.</text>
</comment>
<protein>
    <recommendedName>
        <fullName evidence="2">Peptide deformylase</fullName>
        <shortName evidence="2">PDF</shortName>
        <ecNumber evidence="2">3.5.1.88</ecNumber>
    </recommendedName>
    <alternativeName>
        <fullName evidence="2">Polypeptide deformylase</fullName>
    </alternativeName>
</protein>
<dbReference type="AlphaFoldDB" id="A0A975HDL7"/>
<gene>
    <name evidence="2 3" type="primary">def</name>
    <name evidence="3" type="ORF">HRJ34_25010</name>
</gene>
<comment type="function">
    <text evidence="2">Removes the formyl group from the N-terminal Met of newly synthesized proteins. Requires at least a dipeptide for an efficient rate of reaction. N-terminal L-methionine is a prerequisite for activity but the enzyme has broad specificity at other positions.</text>
</comment>
<comment type="catalytic activity">
    <reaction evidence="2">
        <text>N-terminal N-formyl-L-methionyl-[peptide] + H2O = N-terminal L-methionyl-[peptide] + formate</text>
        <dbReference type="Rhea" id="RHEA:24420"/>
        <dbReference type="Rhea" id="RHEA-COMP:10639"/>
        <dbReference type="Rhea" id="RHEA-COMP:10640"/>
        <dbReference type="ChEBI" id="CHEBI:15377"/>
        <dbReference type="ChEBI" id="CHEBI:15740"/>
        <dbReference type="ChEBI" id="CHEBI:49298"/>
        <dbReference type="ChEBI" id="CHEBI:64731"/>
        <dbReference type="EC" id="3.5.1.88"/>
    </reaction>
</comment>
<keyword evidence="2" id="KW-0408">Iron</keyword>
<sequence>MAILPILPITDPRLRLPSEAVDPADPALPGLVGDMVETMVAAQGAGLAAVQVGVLKRLLVTDVADGEPPRALINPELVAEAEERVETEEGCLSMPGLYFGVLRPRWLRVRYRELGGAVRMIEAEGFEAVCLHHEIDHLNGVRAIDRVSRVRRERLLARHRKQERLAR</sequence>
<reference evidence="3" key="1">
    <citation type="submission" date="2020-07" db="EMBL/GenBank/DDBJ databases">
        <authorList>
            <person name="Camacho E."/>
        </authorList>
    </citation>
    <scope>NUCLEOTIDE SEQUENCE</scope>
    <source>
        <strain evidence="3">MPO218</strain>
    </source>
</reference>
<organism evidence="3 4">
    <name type="scientific">Rhizorhabdus wittichii</name>
    <dbReference type="NCBI Taxonomy" id="160791"/>
    <lineage>
        <taxon>Bacteria</taxon>
        <taxon>Pseudomonadati</taxon>
        <taxon>Pseudomonadota</taxon>
        <taxon>Alphaproteobacteria</taxon>
        <taxon>Sphingomonadales</taxon>
        <taxon>Sphingomonadaceae</taxon>
        <taxon>Rhizorhabdus</taxon>
    </lineage>
</organism>
<dbReference type="SUPFAM" id="SSF56420">
    <property type="entry name" value="Peptide deformylase"/>
    <property type="match status" value="1"/>
</dbReference>
<dbReference type="EMBL" id="CP059319">
    <property type="protein sequence ID" value="QTH21540.1"/>
    <property type="molecule type" value="Genomic_DNA"/>
</dbReference>
<keyword evidence="2" id="KW-0648">Protein biosynthesis</keyword>
<dbReference type="InterPro" id="IPR023635">
    <property type="entry name" value="Peptide_deformylase"/>
</dbReference>
<dbReference type="NCBIfam" id="NF001159">
    <property type="entry name" value="PRK00150.1-3"/>
    <property type="match status" value="1"/>
</dbReference>
<evidence type="ECO:0000313" key="3">
    <source>
        <dbReference type="EMBL" id="QTH21540.1"/>
    </source>
</evidence>
<dbReference type="RefSeq" id="WP_029993334.1">
    <property type="nucleotide sequence ID" value="NZ_CP059319.1"/>
</dbReference>
<dbReference type="PANTHER" id="PTHR10458">
    <property type="entry name" value="PEPTIDE DEFORMYLASE"/>
    <property type="match status" value="1"/>
</dbReference>
<feature type="binding site" evidence="2">
    <location>
        <position position="137"/>
    </location>
    <ligand>
        <name>Fe cation</name>
        <dbReference type="ChEBI" id="CHEBI:24875"/>
    </ligand>
</feature>
<keyword evidence="2" id="KW-0479">Metal-binding</keyword>
<accession>A0A975HDL7</accession>
<keyword evidence="2 3" id="KW-0378">Hydrolase</keyword>